<keyword evidence="3" id="KW-0732">Signal</keyword>
<dbReference type="KEGG" id="gat:120820879"/>
<dbReference type="SUPFAM" id="SSF54403">
    <property type="entry name" value="Cystatin/monellin"/>
    <property type="match status" value="1"/>
</dbReference>
<reference evidence="5" key="2">
    <citation type="submission" date="2025-08" db="UniProtKB">
        <authorList>
            <consortium name="Ensembl"/>
        </authorList>
    </citation>
    <scope>IDENTIFICATION</scope>
</reference>
<dbReference type="InterPro" id="IPR042886">
    <property type="entry name" value="Cystatin-F"/>
</dbReference>
<evidence type="ECO:0000313" key="5">
    <source>
        <dbReference type="Ensembl" id="ENSGACP00000060669.1"/>
    </source>
</evidence>
<dbReference type="SMART" id="SM00043">
    <property type="entry name" value="CY"/>
    <property type="match status" value="1"/>
</dbReference>
<dbReference type="GeneTree" id="ENSGT00940000160277"/>
<reference evidence="5" key="3">
    <citation type="submission" date="2025-09" db="UniProtKB">
        <authorList>
            <consortium name="Ensembl"/>
        </authorList>
    </citation>
    <scope>IDENTIFICATION</scope>
</reference>
<keyword evidence="2" id="KW-1015">Disulfide bond</keyword>
<dbReference type="PANTHER" id="PTHR47141">
    <property type="entry name" value="CYSTATIN-F"/>
    <property type="match status" value="1"/>
</dbReference>
<dbReference type="GO" id="GO:0005783">
    <property type="term" value="C:endoplasmic reticulum"/>
    <property type="evidence" value="ECO:0007669"/>
    <property type="project" value="TreeGrafter"/>
</dbReference>
<dbReference type="CDD" id="cd00042">
    <property type="entry name" value="CY"/>
    <property type="match status" value="1"/>
</dbReference>
<dbReference type="GO" id="GO:0005794">
    <property type="term" value="C:Golgi apparatus"/>
    <property type="evidence" value="ECO:0007669"/>
    <property type="project" value="TreeGrafter"/>
</dbReference>
<evidence type="ECO:0000256" key="1">
    <source>
        <dbReference type="ARBA" id="ARBA00009403"/>
    </source>
</evidence>
<dbReference type="GO" id="GO:0005770">
    <property type="term" value="C:late endosome"/>
    <property type="evidence" value="ECO:0007669"/>
    <property type="project" value="TreeGrafter"/>
</dbReference>
<name>A0AAQ4RAL8_GASAC</name>
<proteinExistence type="inferred from homology"/>
<dbReference type="RefSeq" id="XP_040035031.1">
    <property type="nucleotide sequence ID" value="XM_040179097.1"/>
</dbReference>
<dbReference type="InterPro" id="IPR000010">
    <property type="entry name" value="Cystatin_dom"/>
</dbReference>
<dbReference type="GO" id="GO:0006955">
    <property type="term" value="P:immune response"/>
    <property type="evidence" value="ECO:0007669"/>
    <property type="project" value="InterPro"/>
</dbReference>
<dbReference type="GO" id="GO:0031643">
    <property type="term" value="P:positive regulation of myelination"/>
    <property type="evidence" value="ECO:0007669"/>
    <property type="project" value="TreeGrafter"/>
</dbReference>
<dbReference type="PANTHER" id="PTHR47141:SF1">
    <property type="entry name" value="CYSTATIN-F"/>
    <property type="match status" value="1"/>
</dbReference>
<evidence type="ECO:0000256" key="2">
    <source>
        <dbReference type="ARBA" id="ARBA00023157"/>
    </source>
</evidence>
<protein>
    <recommendedName>
        <fullName evidence="4">Cystatin domain-containing protein</fullName>
    </recommendedName>
</protein>
<dbReference type="AlphaFoldDB" id="A0AAQ4RAL8"/>
<dbReference type="GeneID" id="120820879"/>
<feature type="signal peptide" evidence="3">
    <location>
        <begin position="1"/>
        <end position="22"/>
    </location>
</feature>
<sequence length="143" mass="16031">MMGLRTLLLVSLFAALEPMLAAGSHRGRSMPGSPVNISREDRGLRRAVLAAAQFFNNQSNDAFLFKPSAVLGAQRQIIKGIRYFVDLEISRTVCRKRDDNNSNLSSCDLQPAGRLQQTIQCHTEVWVISWQNATRTQVFHCRA</sequence>
<dbReference type="GO" id="GO:1903979">
    <property type="term" value="P:negative regulation of microglial cell activation"/>
    <property type="evidence" value="ECO:0007669"/>
    <property type="project" value="TreeGrafter"/>
</dbReference>
<organism evidence="5 6">
    <name type="scientific">Gasterosteus aculeatus aculeatus</name>
    <name type="common">three-spined stickleback</name>
    <dbReference type="NCBI Taxonomy" id="481459"/>
    <lineage>
        <taxon>Eukaryota</taxon>
        <taxon>Metazoa</taxon>
        <taxon>Chordata</taxon>
        <taxon>Craniata</taxon>
        <taxon>Vertebrata</taxon>
        <taxon>Euteleostomi</taxon>
        <taxon>Actinopterygii</taxon>
        <taxon>Neopterygii</taxon>
        <taxon>Teleostei</taxon>
        <taxon>Neoteleostei</taxon>
        <taxon>Acanthomorphata</taxon>
        <taxon>Eupercaria</taxon>
        <taxon>Perciformes</taxon>
        <taxon>Cottioidei</taxon>
        <taxon>Gasterosteales</taxon>
        <taxon>Gasterosteidae</taxon>
        <taxon>Gasterosteus</taxon>
    </lineage>
</organism>
<dbReference type="Gene3D" id="3.10.450.10">
    <property type="match status" value="1"/>
</dbReference>
<feature type="chain" id="PRO_5042835711" description="Cystatin domain-containing protein" evidence="3">
    <location>
        <begin position="23"/>
        <end position="143"/>
    </location>
</feature>
<evidence type="ECO:0000259" key="4">
    <source>
        <dbReference type="SMART" id="SM00043"/>
    </source>
</evidence>
<dbReference type="GO" id="GO:0005615">
    <property type="term" value="C:extracellular space"/>
    <property type="evidence" value="ECO:0007669"/>
    <property type="project" value="TreeGrafter"/>
</dbReference>
<dbReference type="FunFam" id="3.10.450.10:FF:000004">
    <property type="entry name" value="Cystatin C"/>
    <property type="match status" value="1"/>
</dbReference>
<reference evidence="5 6" key="1">
    <citation type="journal article" date="2021" name="G3 (Bethesda)">
        <title>Improved contiguity of the threespine stickleback genome using long-read sequencing.</title>
        <authorList>
            <person name="Nath S."/>
            <person name="Shaw D.E."/>
            <person name="White M.A."/>
        </authorList>
    </citation>
    <scope>NUCLEOTIDE SEQUENCE [LARGE SCALE GENOMIC DNA]</scope>
    <source>
        <strain evidence="5 6">Lake Benthic</strain>
    </source>
</reference>
<feature type="domain" description="Cystatin" evidence="4">
    <location>
        <begin position="29"/>
        <end position="142"/>
    </location>
</feature>
<dbReference type="Ensembl" id="ENSGACT00000079926.1">
    <property type="protein sequence ID" value="ENSGACP00000060669.1"/>
    <property type="gene ID" value="ENSGACG00000029475.1"/>
</dbReference>
<evidence type="ECO:0000313" key="6">
    <source>
        <dbReference type="Proteomes" id="UP000007635"/>
    </source>
</evidence>
<keyword evidence="6" id="KW-1185">Reference proteome</keyword>
<dbReference type="GO" id="GO:0005764">
    <property type="term" value="C:lysosome"/>
    <property type="evidence" value="ECO:0007669"/>
    <property type="project" value="TreeGrafter"/>
</dbReference>
<evidence type="ECO:0000256" key="3">
    <source>
        <dbReference type="SAM" id="SignalP"/>
    </source>
</evidence>
<dbReference type="GO" id="GO:0004869">
    <property type="term" value="F:cysteine-type endopeptidase inhibitor activity"/>
    <property type="evidence" value="ECO:0007669"/>
    <property type="project" value="InterPro"/>
</dbReference>
<accession>A0AAQ4RAL8</accession>
<dbReference type="InterPro" id="IPR046350">
    <property type="entry name" value="Cystatin_sf"/>
</dbReference>
<dbReference type="Pfam" id="PF00031">
    <property type="entry name" value="Cystatin"/>
    <property type="match status" value="1"/>
</dbReference>
<comment type="similarity">
    <text evidence="1">Belongs to the cystatin family.</text>
</comment>
<dbReference type="Proteomes" id="UP000007635">
    <property type="component" value="Chromosome VI"/>
</dbReference>